<evidence type="ECO:0000313" key="2">
    <source>
        <dbReference type="EMBL" id="SNV25528.1"/>
    </source>
</evidence>
<keyword evidence="3" id="KW-1185">Reference proteome</keyword>
<feature type="signal peptide" evidence="1">
    <location>
        <begin position="1"/>
        <end position="27"/>
    </location>
</feature>
<protein>
    <recommendedName>
        <fullName evidence="4">Lipoprotein</fullName>
    </recommendedName>
</protein>
<dbReference type="PROSITE" id="PS51257">
    <property type="entry name" value="PROKAR_LIPOPROTEIN"/>
    <property type="match status" value="1"/>
</dbReference>
<dbReference type="STRING" id="1121387.GCA_000429885_00630"/>
<evidence type="ECO:0000256" key="1">
    <source>
        <dbReference type="SAM" id="SignalP"/>
    </source>
</evidence>
<accession>A0A239VUV2</accession>
<organism evidence="2 3">
    <name type="scientific">Dermatophilus congolensis</name>
    <dbReference type="NCBI Taxonomy" id="1863"/>
    <lineage>
        <taxon>Bacteria</taxon>
        <taxon>Bacillati</taxon>
        <taxon>Actinomycetota</taxon>
        <taxon>Actinomycetes</taxon>
        <taxon>Micrococcales</taxon>
        <taxon>Dermatophilaceae</taxon>
        <taxon>Dermatophilus</taxon>
    </lineage>
</organism>
<dbReference type="OrthoDB" id="5149662at2"/>
<dbReference type="KEGG" id="dco:SAMEA4475696_2265"/>
<proteinExistence type="predicted"/>
<dbReference type="AlphaFoldDB" id="A0A239VUV2"/>
<keyword evidence="1" id="KW-0732">Signal</keyword>
<name>A0A239VUV2_9MICO</name>
<dbReference type="RefSeq" id="WP_051277208.1">
    <property type="nucleotide sequence ID" value="NZ_JAAFNI010000001.1"/>
</dbReference>
<evidence type="ECO:0008006" key="4">
    <source>
        <dbReference type="Google" id="ProtNLM"/>
    </source>
</evidence>
<dbReference type="GeneID" id="63460425"/>
<dbReference type="Proteomes" id="UP000242637">
    <property type="component" value="Chromosome 1"/>
</dbReference>
<dbReference type="EMBL" id="LT906453">
    <property type="protein sequence ID" value="SNV25528.1"/>
    <property type="molecule type" value="Genomic_DNA"/>
</dbReference>
<evidence type="ECO:0000313" key="3">
    <source>
        <dbReference type="Proteomes" id="UP000242637"/>
    </source>
</evidence>
<reference evidence="2 3" key="1">
    <citation type="submission" date="2017-06" db="EMBL/GenBank/DDBJ databases">
        <authorList>
            <consortium name="Pathogen Informatics"/>
        </authorList>
    </citation>
    <scope>NUCLEOTIDE SEQUENCE [LARGE SCALE GENOMIC DNA]</scope>
    <source>
        <strain evidence="2 3">NCTC13039</strain>
    </source>
</reference>
<sequence length="171" mass="17695">MAQPMSKRAKMAATAAMALLIALTGCSVPDQGTVTAARGSALPAVTPASADGGTALNSSAKKGQFYLQDCDKSLVQRPSSFTLACADSNSALDSVKWESWGDTQATASAVLRENSCVPSCAEGKPVSYPVRIKATGALTANGAGAYTSIEITYTDKVPEGQEKTTVWNARR</sequence>
<gene>
    <name evidence="2" type="ORF">SAMEA4475696_02265</name>
</gene>
<feature type="chain" id="PRO_5038772083" description="Lipoprotein" evidence="1">
    <location>
        <begin position="28"/>
        <end position="171"/>
    </location>
</feature>